<keyword evidence="4" id="KW-1185">Reference proteome</keyword>
<name>A0ABQ7FIY9_9ACTN</name>
<keyword evidence="1" id="KW-0808">Transferase</keyword>
<comment type="caution">
    <text evidence="3">The sequence shown here is derived from an EMBL/GenBank/DDBJ whole genome shotgun (WGS) entry which is preliminary data.</text>
</comment>
<reference evidence="3 4" key="1">
    <citation type="submission" date="2019-10" db="EMBL/GenBank/DDBJ databases">
        <title>Streptomyces tenebrisbrunneis sp.nov., an endogenous actinomycete isolated from of Lycium ruthenicum.</title>
        <authorList>
            <person name="Ma L."/>
        </authorList>
    </citation>
    <scope>NUCLEOTIDE SEQUENCE [LARGE SCALE GENOMIC DNA]</scope>
    <source>
        <strain evidence="3 4">TRM 66187</strain>
    </source>
</reference>
<dbReference type="InterPro" id="IPR050267">
    <property type="entry name" value="Anti-sigma-factor_SerPK"/>
</dbReference>
<evidence type="ECO:0000259" key="2">
    <source>
        <dbReference type="Pfam" id="PF13581"/>
    </source>
</evidence>
<dbReference type="Gene3D" id="3.30.565.10">
    <property type="entry name" value="Histidine kinase-like ATPase, C-terminal domain"/>
    <property type="match status" value="1"/>
</dbReference>
<dbReference type="GO" id="GO:0005524">
    <property type="term" value="F:ATP binding"/>
    <property type="evidence" value="ECO:0007669"/>
    <property type="project" value="UniProtKB-KW"/>
</dbReference>
<dbReference type="PANTHER" id="PTHR35526">
    <property type="entry name" value="ANTI-SIGMA-F FACTOR RSBW-RELATED"/>
    <property type="match status" value="1"/>
</dbReference>
<evidence type="ECO:0000256" key="1">
    <source>
        <dbReference type="ARBA" id="ARBA00022527"/>
    </source>
</evidence>
<dbReference type="InterPro" id="IPR003594">
    <property type="entry name" value="HATPase_dom"/>
</dbReference>
<accession>A0ABQ7FIY9</accession>
<evidence type="ECO:0000313" key="3">
    <source>
        <dbReference type="EMBL" id="KAF4408602.1"/>
    </source>
</evidence>
<keyword evidence="3" id="KW-0067">ATP-binding</keyword>
<proteinExistence type="predicted"/>
<dbReference type="InterPro" id="IPR036890">
    <property type="entry name" value="HATPase_C_sf"/>
</dbReference>
<dbReference type="Pfam" id="PF13581">
    <property type="entry name" value="HATPase_c_2"/>
    <property type="match status" value="1"/>
</dbReference>
<dbReference type="RefSeq" id="WP_156206086.1">
    <property type="nucleotide sequence ID" value="NZ_WHPN01000268.1"/>
</dbReference>
<feature type="domain" description="Histidine kinase/HSP90-like ATPase" evidence="2">
    <location>
        <begin position="6"/>
        <end position="117"/>
    </location>
</feature>
<organism evidence="3 4">
    <name type="scientific">Streptomyces lycii</name>
    <dbReference type="NCBI Taxonomy" id="2654337"/>
    <lineage>
        <taxon>Bacteria</taxon>
        <taxon>Bacillati</taxon>
        <taxon>Actinomycetota</taxon>
        <taxon>Actinomycetes</taxon>
        <taxon>Kitasatosporales</taxon>
        <taxon>Streptomycetaceae</taxon>
        <taxon>Streptomyces</taxon>
    </lineage>
</organism>
<dbReference type="EMBL" id="WHPN01000268">
    <property type="protein sequence ID" value="KAF4408602.1"/>
    <property type="molecule type" value="Genomic_DNA"/>
</dbReference>
<dbReference type="SUPFAM" id="SSF55874">
    <property type="entry name" value="ATPase domain of HSP90 chaperone/DNA topoisomerase II/histidine kinase"/>
    <property type="match status" value="1"/>
</dbReference>
<evidence type="ECO:0000313" key="4">
    <source>
        <dbReference type="Proteomes" id="UP000621266"/>
    </source>
</evidence>
<keyword evidence="1" id="KW-0723">Serine/threonine-protein kinase</keyword>
<protein>
    <submittedName>
        <fullName evidence="3">ATP-binding protein</fullName>
    </submittedName>
</protein>
<dbReference type="Proteomes" id="UP000621266">
    <property type="component" value="Unassembled WGS sequence"/>
</dbReference>
<dbReference type="PANTHER" id="PTHR35526:SF3">
    <property type="entry name" value="ANTI-SIGMA-F FACTOR RSBW"/>
    <property type="match status" value="1"/>
</dbReference>
<keyword evidence="3" id="KW-0547">Nucleotide-binding</keyword>
<keyword evidence="1" id="KW-0418">Kinase</keyword>
<gene>
    <name evidence="3" type="ORF">GCU69_12950</name>
</gene>
<sequence length="125" mass="13284">MVVVESNRADTADARHATAEFLSALGARVDVEAVVLVVSELVANASRHTAGWWRLRIRAYRDRLVVDVDDRSTQAPAVRPSKSLSGAGGLGLILVDRLANGLEVLGRPDGKTVRATWNLAVSAAA</sequence>
<dbReference type="CDD" id="cd16936">
    <property type="entry name" value="HATPase_RsbW-like"/>
    <property type="match status" value="1"/>
</dbReference>